<dbReference type="EMBL" id="OJIN01000174">
    <property type="protein sequence ID" value="SPD74784.1"/>
    <property type="molecule type" value="Genomic_DNA"/>
</dbReference>
<gene>
    <name evidence="1" type="ORF">PITCH_A330049</name>
</gene>
<organism evidence="1">
    <name type="scientific">uncultured Desulfobacterium sp</name>
    <dbReference type="NCBI Taxonomy" id="201089"/>
    <lineage>
        <taxon>Bacteria</taxon>
        <taxon>Pseudomonadati</taxon>
        <taxon>Thermodesulfobacteriota</taxon>
        <taxon>Desulfobacteria</taxon>
        <taxon>Desulfobacterales</taxon>
        <taxon>Desulfobacteriaceae</taxon>
        <taxon>Desulfobacterium</taxon>
        <taxon>environmental samples</taxon>
    </lineage>
</organism>
<sequence>MFKVKTINNPKTENGEPGWRACDVCQKKSEAYLGIEYTIPLTPGTPPVEIIICRRCLSKGVKLIDEAILNQAKGRITEIKDACLRCGIFDKKQNDVYHCKIKGRCPGLDMSEDEKAKFLEKFFDGLVDKLN</sequence>
<accession>A0A445MZ42</accession>
<proteinExistence type="predicted"/>
<reference evidence="1" key="1">
    <citation type="submission" date="2018-01" db="EMBL/GenBank/DDBJ databases">
        <authorList>
            <person name="Regsiter A."/>
            <person name="William W."/>
        </authorList>
    </citation>
    <scope>NUCLEOTIDE SEQUENCE</scope>
    <source>
        <strain evidence="1">TRIP AH-1</strain>
    </source>
</reference>
<protein>
    <submittedName>
        <fullName evidence="1">Uncharacterized protein</fullName>
    </submittedName>
</protein>
<evidence type="ECO:0000313" key="1">
    <source>
        <dbReference type="EMBL" id="SPD74784.1"/>
    </source>
</evidence>
<name>A0A445MZ42_9BACT</name>
<dbReference type="AlphaFoldDB" id="A0A445MZ42"/>